<dbReference type="Gene3D" id="3.40.50.720">
    <property type="entry name" value="NAD(P)-binding Rossmann-like Domain"/>
    <property type="match status" value="1"/>
</dbReference>
<dbReference type="InterPro" id="IPR036291">
    <property type="entry name" value="NAD(P)-bd_dom_sf"/>
</dbReference>
<name>A0A4Q7U1B6_9MICO</name>
<organism evidence="5 6">
    <name type="scientific">Leucobacter luti</name>
    <dbReference type="NCBI Taxonomy" id="340320"/>
    <lineage>
        <taxon>Bacteria</taxon>
        <taxon>Bacillati</taxon>
        <taxon>Actinomycetota</taxon>
        <taxon>Actinomycetes</taxon>
        <taxon>Micrococcales</taxon>
        <taxon>Microbacteriaceae</taxon>
        <taxon>Leucobacter</taxon>
    </lineage>
</organism>
<dbReference type="SUPFAM" id="SSF51735">
    <property type="entry name" value="NAD(P)-binding Rossmann-fold domains"/>
    <property type="match status" value="1"/>
</dbReference>
<dbReference type="GO" id="GO:0016020">
    <property type="term" value="C:membrane"/>
    <property type="evidence" value="ECO:0007669"/>
    <property type="project" value="TreeGrafter"/>
</dbReference>
<dbReference type="GO" id="GO:0016491">
    <property type="term" value="F:oxidoreductase activity"/>
    <property type="evidence" value="ECO:0007669"/>
    <property type="project" value="UniProtKB-KW"/>
</dbReference>
<comment type="similarity">
    <text evidence="1 3">Belongs to the short-chain dehydrogenases/reductases (SDR) family.</text>
</comment>
<evidence type="ECO:0000313" key="5">
    <source>
        <dbReference type="EMBL" id="RZT67043.1"/>
    </source>
</evidence>
<dbReference type="AlphaFoldDB" id="A0A4Q7U1B6"/>
<protein>
    <recommendedName>
        <fullName evidence="7">Short-subunit dehydrogenase</fullName>
    </recommendedName>
</protein>
<evidence type="ECO:0000256" key="3">
    <source>
        <dbReference type="RuleBase" id="RU000363"/>
    </source>
</evidence>
<dbReference type="PRINTS" id="PR00081">
    <property type="entry name" value="GDHRDH"/>
</dbReference>
<evidence type="ECO:0000313" key="6">
    <source>
        <dbReference type="Proteomes" id="UP000291832"/>
    </source>
</evidence>
<evidence type="ECO:0000256" key="2">
    <source>
        <dbReference type="ARBA" id="ARBA00023002"/>
    </source>
</evidence>
<evidence type="ECO:0000256" key="4">
    <source>
        <dbReference type="SAM" id="MobiDB-lite"/>
    </source>
</evidence>
<keyword evidence="2" id="KW-0560">Oxidoreductase</keyword>
<dbReference type="Proteomes" id="UP000291832">
    <property type="component" value="Unassembled WGS sequence"/>
</dbReference>
<evidence type="ECO:0008006" key="7">
    <source>
        <dbReference type="Google" id="ProtNLM"/>
    </source>
</evidence>
<proteinExistence type="inferred from homology"/>
<dbReference type="PRINTS" id="PR00080">
    <property type="entry name" value="SDRFAMILY"/>
</dbReference>
<feature type="region of interest" description="Disordered" evidence="4">
    <location>
        <begin position="1"/>
        <end position="20"/>
    </location>
</feature>
<keyword evidence="6" id="KW-1185">Reference proteome</keyword>
<dbReference type="EMBL" id="SHKI01000003">
    <property type="protein sequence ID" value="RZT67043.1"/>
    <property type="molecule type" value="Genomic_DNA"/>
</dbReference>
<accession>A0A4Q7U1B6</accession>
<dbReference type="PANTHER" id="PTHR44196:SF2">
    <property type="entry name" value="SHORT-CHAIN DEHYDROGENASE-RELATED"/>
    <property type="match status" value="1"/>
</dbReference>
<comment type="caution">
    <text evidence="5">The sequence shown here is derived from an EMBL/GenBank/DDBJ whole genome shotgun (WGS) entry which is preliminary data.</text>
</comment>
<evidence type="ECO:0000256" key="1">
    <source>
        <dbReference type="ARBA" id="ARBA00006484"/>
    </source>
</evidence>
<gene>
    <name evidence="5" type="ORF">EV139_1175</name>
</gene>
<dbReference type="PANTHER" id="PTHR44196">
    <property type="entry name" value="DEHYDROGENASE/REDUCTASE SDR FAMILY MEMBER 7B"/>
    <property type="match status" value="1"/>
</dbReference>
<dbReference type="CDD" id="cd05233">
    <property type="entry name" value="SDR_c"/>
    <property type="match status" value="1"/>
</dbReference>
<reference evidence="5 6" key="1">
    <citation type="journal article" date="2015" name="Stand. Genomic Sci.">
        <title>Genomic Encyclopedia of Bacterial and Archaeal Type Strains, Phase III: the genomes of soil and plant-associated and newly described type strains.</title>
        <authorList>
            <person name="Whitman W.B."/>
            <person name="Woyke T."/>
            <person name="Klenk H.P."/>
            <person name="Zhou Y."/>
            <person name="Lilburn T.G."/>
            <person name="Beck B.J."/>
            <person name="De Vos P."/>
            <person name="Vandamme P."/>
            <person name="Eisen J.A."/>
            <person name="Garrity G."/>
            <person name="Hugenholtz P."/>
            <person name="Kyrpides N.C."/>
        </authorList>
    </citation>
    <scope>NUCLEOTIDE SEQUENCE [LARGE SCALE GENOMIC DNA]</scope>
    <source>
        <strain evidence="5 6">RF6</strain>
    </source>
</reference>
<sequence length="310" mass="32842">MLAAAAGPPRSCDSSLAATTDTAPAPTRIPGYLSVIGASPVSFGCKTVRMAYTALISGASAGLGQEFARQLTALGVRVILVARDEHRLSALATELTRGATAPEVLAADLTSDAGLERVAARLADPDRPVDILINNAGFGVYASFEASDIADERRMHELLSWAPLRLAHAAVPGMLARGEGWILNVASVAAFTPTGTYGAAKSAVVSLSRSLNARYRRRGVRVTALCPGLLATEFHERMGEDHLPQLPRIAWADTRRVAREGLRAVHAGRAVLLSDWRYRLTGPLTRLLPARVLERMSTTTAQATAGSTGR</sequence>
<dbReference type="InterPro" id="IPR002347">
    <property type="entry name" value="SDR_fam"/>
</dbReference>
<dbReference type="Pfam" id="PF00106">
    <property type="entry name" value="adh_short"/>
    <property type="match status" value="1"/>
</dbReference>